<sequence length="209" mass="22483">MKQARKRDVIALGKRPSGNQSPNTTKKNLPPPRRGEPIRTDVSLPFENTSLHKFIYILVALTALLTAFYGYRTVQHKNEVGGWWNLALGRRPPVVQDTYAAAGHAREWKGTEHGVEERINELAEALGMPSNELASAIALAVRNYVPPASLSSVAAKETGSAVKILVEGAEATENLDVPTSSPTGTPGVVGGVVEGIEKGFENFVGFEEP</sequence>
<keyword evidence="2" id="KW-0812">Transmembrane</keyword>
<feature type="region of interest" description="Disordered" evidence="1">
    <location>
        <begin position="1"/>
        <end position="40"/>
    </location>
</feature>
<gene>
    <name evidence="3" type="ORF">FA13DRAFT_1693641</name>
</gene>
<evidence type="ECO:0000256" key="1">
    <source>
        <dbReference type="SAM" id="MobiDB-lite"/>
    </source>
</evidence>
<name>A0A4Y7SRU1_COPMI</name>
<evidence type="ECO:0000313" key="4">
    <source>
        <dbReference type="Proteomes" id="UP000298030"/>
    </source>
</evidence>
<feature type="compositionally biased region" description="Polar residues" evidence="1">
    <location>
        <begin position="17"/>
        <end position="27"/>
    </location>
</feature>
<dbReference type="STRING" id="71717.A0A4Y7SRU1"/>
<dbReference type="OrthoDB" id="3199651at2759"/>
<dbReference type="AlphaFoldDB" id="A0A4Y7SRU1"/>
<dbReference type="Proteomes" id="UP000298030">
    <property type="component" value="Unassembled WGS sequence"/>
</dbReference>
<accession>A0A4Y7SRU1</accession>
<protein>
    <submittedName>
        <fullName evidence="3">Uncharacterized protein</fullName>
    </submittedName>
</protein>
<evidence type="ECO:0000313" key="3">
    <source>
        <dbReference type="EMBL" id="TEB24565.1"/>
    </source>
</evidence>
<organism evidence="3 4">
    <name type="scientific">Coprinellus micaceus</name>
    <name type="common">Glistening ink-cap mushroom</name>
    <name type="synonym">Coprinus micaceus</name>
    <dbReference type="NCBI Taxonomy" id="71717"/>
    <lineage>
        <taxon>Eukaryota</taxon>
        <taxon>Fungi</taxon>
        <taxon>Dikarya</taxon>
        <taxon>Basidiomycota</taxon>
        <taxon>Agaricomycotina</taxon>
        <taxon>Agaricomycetes</taxon>
        <taxon>Agaricomycetidae</taxon>
        <taxon>Agaricales</taxon>
        <taxon>Agaricineae</taxon>
        <taxon>Psathyrellaceae</taxon>
        <taxon>Coprinellus</taxon>
    </lineage>
</organism>
<evidence type="ECO:0000256" key="2">
    <source>
        <dbReference type="SAM" id="Phobius"/>
    </source>
</evidence>
<reference evidence="3 4" key="1">
    <citation type="journal article" date="2019" name="Nat. Ecol. Evol.">
        <title>Megaphylogeny resolves global patterns of mushroom evolution.</title>
        <authorList>
            <person name="Varga T."/>
            <person name="Krizsan K."/>
            <person name="Foldi C."/>
            <person name="Dima B."/>
            <person name="Sanchez-Garcia M."/>
            <person name="Sanchez-Ramirez S."/>
            <person name="Szollosi G.J."/>
            <person name="Szarkandi J.G."/>
            <person name="Papp V."/>
            <person name="Albert L."/>
            <person name="Andreopoulos W."/>
            <person name="Angelini C."/>
            <person name="Antonin V."/>
            <person name="Barry K.W."/>
            <person name="Bougher N.L."/>
            <person name="Buchanan P."/>
            <person name="Buyck B."/>
            <person name="Bense V."/>
            <person name="Catcheside P."/>
            <person name="Chovatia M."/>
            <person name="Cooper J."/>
            <person name="Damon W."/>
            <person name="Desjardin D."/>
            <person name="Finy P."/>
            <person name="Geml J."/>
            <person name="Haridas S."/>
            <person name="Hughes K."/>
            <person name="Justo A."/>
            <person name="Karasinski D."/>
            <person name="Kautmanova I."/>
            <person name="Kiss B."/>
            <person name="Kocsube S."/>
            <person name="Kotiranta H."/>
            <person name="LaButti K.M."/>
            <person name="Lechner B.E."/>
            <person name="Liimatainen K."/>
            <person name="Lipzen A."/>
            <person name="Lukacs Z."/>
            <person name="Mihaltcheva S."/>
            <person name="Morgado L.N."/>
            <person name="Niskanen T."/>
            <person name="Noordeloos M.E."/>
            <person name="Ohm R.A."/>
            <person name="Ortiz-Santana B."/>
            <person name="Ovrebo C."/>
            <person name="Racz N."/>
            <person name="Riley R."/>
            <person name="Savchenko A."/>
            <person name="Shiryaev A."/>
            <person name="Soop K."/>
            <person name="Spirin V."/>
            <person name="Szebenyi C."/>
            <person name="Tomsovsky M."/>
            <person name="Tulloss R.E."/>
            <person name="Uehling J."/>
            <person name="Grigoriev I.V."/>
            <person name="Vagvolgyi C."/>
            <person name="Papp T."/>
            <person name="Martin F.M."/>
            <person name="Miettinen O."/>
            <person name="Hibbett D.S."/>
            <person name="Nagy L.G."/>
        </authorList>
    </citation>
    <scope>NUCLEOTIDE SEQUENCE [LARGE SCALE GENOMIC DNA]</scope>
    <source>
        <strain evidence="3 4">FP101781</strain>
    </source>
</reference>
<keyword evidence="2" id="KW-1133">Transmembrane helix</keyword>
<keyword evidence="2" id="KW-0472">Membrane</keyword>
<keyword evidence="4" id="KW-1185">Reference proteome</keyword>
<comment type="caution">
    <text evidence="3">The sequence shown here is derived from an EMBL/GenBank/DDBJ whole genome shotgun (WGS) entry which is preliminary data.</text>
</comment>
<proteinExistence type="predicted"/>
<feature type="transmembrane region" description="Helical" evidence="2">
    <location>
        <begin position="54"/>
        <end position="71"/>
    </location>
</feature>
<dbReference type="EMBL" id="QPFP01000065">
    <property type="protein sequence ID" value="TEB24565.1"/>
    <property type="molecule type" value="Genomic_DNA"/>
</dbReference>